<dbReference type="PANTHER" id="PTHR42715">
    <property type="entry name" value="BETA-GLUCOSIDASE"/>
    <property type="match status" value="1"/>
</dbReference>
<dbReference type="SUPFAM" id="SSF56988">
    <property type="entry name" value="Anthrax protective antigen"/>
    <property type="match status" value="1"/>
</dbReference>
<proteinExistence type="inferred from homology"/>
<dbReference type="AlphaFoldDB" id="A0A9Q0B105"/>
<keyword evidence="7" id="KW-0119">Carbohydrate metabolism</keyword>
<name>A0A9Q0B105_9PEZI</name>
<dbReference type="SUPFAM" id="SSF52279">
    <property type="entry name" value="Beta-D-glucan exohydrolase, C-terminal domain"/>
    <property type="match status" value="1"/>
</dbReference>
<evidence type="ECO:0000313" key="13">
    <source>
        <dbReference type="Proteomes" id="UP001056436"/>
    </source>
</evidence>
<dbReference type="GO" id="GO:0009251">
    <property type="term" value="P:glucan catabolic process"/>
    <property type="evidence" value="ECO:0007669"/>
    <property type="project" value="TreeGrafter"/>
</dbReference>
<dbReference type="PANTHER" id="PTHR42715:SF10">
    <property type="entry name" value="BETA-GLUCOSIDASE"/>
    <property type="match status" value="1"/>
</dbReference>
<dbReference type="Pfam" id="PF07691">
    <property type="entry name" value="PA14"/>
    <property type="match status" value="1"/>
</dbReference>
<dbReference type="SMART" id="SM01217">
    <property type="entry name" value="Fn3_like"/>
    <property type="match status" value="1"/>
</dbReference>
<protein>
    <recommendedName>
        <fullName evidence="4">beta-glucosidase</fullName>
        <ecNumber evidence="4">3.2.1.21</ecNumber>
    </recommendedName>
</protein>
<gene>
    <name evidence="12" type="ORF">CABS02_10657</name>
</gene>
<dbReference type="Pfam" id="PF14310">
    <property type="entry name" value="Fn3-like"/>
    <property type="match status" value="1"/>
</dbReference>
<keyword evidence="8" id="KW-0326">Glycosidase</keyword>
<dbReference type="Proteomes" id="UP001056436">
    <property type="component" value="Unassembled WGS sequence"/>
</dbReference>
<dbReference type="InterPro" id="IPR002772">
    <property type="entry name" value="Glyco_hydro_3_C"/>
</dbReference>
<evidence type="ECO:0000256" key="8">
    <source>
        <dbReference type="ARBA" id="ARBA00023295"/>
    </source>
</evidence>
<comment type="caution">
    <text evidence="12">The sequence shown here is derived from an EMBL/GenBank/DDBJ whole genome shotgun (WGS) entry which is preliminary data.</text>
</comment>
<dbReference type="Pfam" id="PF00933">
    <property type="entry name" value="Glyco_hydro_3"/>
    <property type="match status" value="1"/>
</dbReference>
<dbReference type="InterPro" id="IPR050288">
    <property type="entry name" value="Cellulose_deg_GH3"/>
</dbReference>
<dbReference type="EC" id="3.2.1.21" evidence="4"/>
<dbReference type="Pfam" id="PF01915">
    <property type="entry name" value="Glyco_hydro_3_C"/>
    <property type="match status" value="1"/>
</dbReference>
<dbReference type="SMART" id="SM00758">
    <property type="entry name" value="PA14"/>
    <property type="match status" value="1"/>
</dbReference>
<keyword evidence="10" id="KW-0732">Signal</keyword>
<dbReference type="Gene3D" id="2.60.120.260">
    <property type="entry name" value="Galactose-binding domain-like"/>
    <property type="match status" value="1"/>
</dbReference>
<evidence type="ECO:0000259" key="11">
    <source>
        <dbReference type="PROSITE" id="PS51820"/>
    </source>
</evidence>
<keyword evidence="5" id="KW-0378">Hydrolase</keyword>
<dbReference type="PROSITE" id="PS51820">
    <property type="entry name" value="PA14"/>
    <property type="match status" value="1"/>
</dbReference>
<dbReference type="InterPro" id="IPR001764">
    <property type="entry name" value="Glyco_hydro_3_N"/>
</dbReference>
<evidence type="ECO:0000256" key="6">
    <source>
        <dbReference type="ARBA" id="ARBA00023180"/>
    </source>
</evidence>
<feature type="domain" description="PA14" evidence="11">
    <location>
        <begin position="452"/>
        <end position="595"/>
    </location>
</feature>
<feature type="chain" id="PRO_5040390089" description="beta-glucosidase" evidence="10">
    <location>
        <begin position="19"/>
        <end position="853"/>
    </location>
</feature>
<evidence type="ECO:0000256" key="5">
    <source>
        <dbReference type="ARBA" id="ARBA00022801"/>
    </source>
</evidence>
<dbReference type="Gene3D" id="2.60.40.10">
    <property type="entry name" value="Immunoglobulins"/>
    <property type="match status" value="1"/>
</dbReference>
<comment type="pathway">
    <text evidence="2">Glycan metabolism; cellulose degradation.</text>
</comment>
<evidence type="ECO:0000256" key="1">
    <source>
        <dbReference type="ARBA" id="ARBA00000448"/>
    </source>
</evidence>
<dbReference type="InterPro" id="IPR036962">
    <property type="entry name" value="Glyco_hydro_3_N_sf"/>
</dbReference>
<comment type="similarity">
    <text evidence="3">Belongs to the glycosyl hydrolase 3 family.</text>
</comment>
<sequence>MRVNSAFWIASLALPASAVHPWLDKTLPYEERLLSFIAQLNDTQKHAMVQGDTELTDNGTGVNACIGHIQGNSSLGIPGICMGDGPAGVGNSLDNVAAFPAPVVAASSWDTSIQYEFGQALAQEHMGKGRNIVLAPTINILRSPLWARAAETLSEDPWLTARMAVAGTMGIQSQGALACPKHFAAYNQDTNRFGNGPEWVTVDAVVDERTMHELYLPAFKASVQEADAASVMCSYNRLNGFFTCENDWLLNQTLRQDWGFEGFVVADWYFSTRSTVAAVMAGLDISMPGGDLTDSYGFPAYYGELLVEAINNGSIPHARLDDMVQRVWRYMFKLGQVDDPVTGDSTAHVRTQEHLDLAQRMVEEGAVLLKNDESTLPLSPEKYSKIAVFGIGATAENQVSENHGGFVIDSTMVVQAPFDAIKRRGDAENITAKYSMAYPGTGQFPTIPSNMFKDGGVNVTYYKTTDFTGPVDMTDLIPNITIATYPTALWQAYPDVFSAVYEAVFLPNTTGMYYFSMYGQGTAMLYLDDELVANMSYANFGNYIQGAAYLEARSEVKLRLEYDMGYSLSTGAYGISLGVDIGNQTRDTTADELAKWADISLIFASDRISEGADSGLGLSLPGDQDVIISRLASISKKTVVVLNTNSAVLMPWLEQVEGVMEIWYPGQQVGLALERLLFGDVSPSGKLPLTFPKNLNDTIRISTNIEVPYEEGLYVGYKAYDQSGIEPLFPFGHGLTYSNFSLSGLEVSSNYSAILVRTTLLNQGNSKAKEVVQLYVGFPDAAKEPPKLLRAFQKVEVQAGETKAVELLVKIEDLMVWDTLTEAWIFVDGQYEVLVGFSAGSIQERQVVELSRG</sequence>
<evidence type="ECO:0000256" key="10">
    <source>
        <dbReference type="SAM" id="SignalP"/>
    </source>
</evidence>
<organism evidence="12 13">
    <name type="scientific">Colletotrichum abscissum</name>
    <dbReference type="NCBI Taxonomy" id="1671311"/>
    <lineage>
        <taxon>Eukaryota</taxon>
        <taxon>Fungi</taxon>
        <taxon>Dikarya</taxon>
        <taxon>Ascomycota</taxon>
        <taxon>Pezizomycotina</taxon>
        <taxon>Sordariomycetes</taxon>
        <taxon>Hypocreomycetidae</taxon>
        <taxon>Glomerellales</taxon>
        <taxon>Glomerellaceae</taxon>
        <taxon>Colletotrichum</taxon>
        <taxon>Colletotrichum acutatum species complex</taxon>
    </lineage>
</organism>
<dbReference type="InterPro" id="IPR037524">
    <property type="entry name" value="PA14/GLEYA"/>
</dbReference>
<feature type="signal peptide" evidence="10">
    <location>
        <begin position="1"/>
        <end position="18"/>
    </location>
</feature>
<dbReference type="GO" id="GO:0008422">
    <property type="term" value="F:beta-glucosidase activity"/>
    <property type="evidence" value="ECO:0007669"/>
    <property type="project" value="UniProtKB-EC"/>
</dbReference>
<evidence type="ECO:0000256" key="3">
    <source>
        <dbReference type="ARBA" id="ARBA00005336"/>
    </source>
</evidence>
<keyword evidence="13" id="KW-1185">Reference proteome</keyword>
<comment type="catalytic activity">
    <reaction evidence="1">
        <text>Hydrolysis of terminal, non-reducing beta-D-glucosyl residues with release of beta-D-glucose.</text>
        <dbReference type="EC" id="3.2.1.21"/>
    </reaction>
</comment>
<evidence type="ECO:0000256" key="4">
    <source>
        <dbReference type="ARBA" id="ARBA00012744"/>
    </source>
</evidence>
<dbReference type="InterPro" id="IPR036881">
    <property type="entry name" value="Glyco_hydro_3_C_sf"/>
</dbReference>
<accession>A0A9Q0B105</accession>
<dbReference type="InterPro" id="IPR017853">
    <property type="entry name" value="GH"/>
</dbReference>
<evidence type="ECO:0000256" key="7">
    <source>
        <dbReference type="ARBA" id="ARBA00023277"/>
    </source>
</evidence>
<keyword evidence="9" id="KW-0624">Polysaccharide degradation</keyword>
<evidence type="ECO:0000313" key="12">
    <source>
        <dbReference type="EMBL" id="KAI3541717.1"/>
    </source>
</evidence>
<dbReference type="InterPro" id="IPR011658">
    <property type="entry name" value="PA14_dom"/>
</dbReference>
<keyword evidence="6" id="KW-0325">Glycoprotein</keyword>
<dbReference type="SUPFAM" id="SSF51445">
    <property type="entry name" value="(Trans)glycosidases"/>
    <property type="match status" value="1"/>
</dbReference>
<evidence type="ECO:0000256" key="9">
    <source>
        <dbReference type="ARBA" id="ARBA00023326"/>
    </source>
</evidence>
<evidence type="ECO:0000256" key="2">
    <source>
        <dbReference type="ARBA" id="ARBA00004987"/>
    </source>
</evidence>
<dbReference type="Gene3D" id="3.40.50.1700">
    <property type="entry name" value="Glycoside hydrolase family 3 C-terminal domain"/>
    <property type="match status" value="1"/>
</dbReference>
<reference evidence="12" key="1">
    <citation type="submission" date="2019-01" db="EMBL/GenBank/DDBJ databases">
        <title>Colletotrichum abscissum LGMF1257.</title>
        <authorList>
            <person name="Baroncelli R."/>
        </authorList>
    </citation>
    <scope>NUCLEOTIDE SEQUENCE</scope>
    <source>
        <strain evidence="12">Ca142</strain>
    </source>
</reference>
<dbReference type="PRINTS" id="PR00133">
    <property type="entry name" value="GLHYDRLASE3"/>
</dbReference>
<dbReference type="EMBL" id="SDAQ01000082">
    <property type="protein sequence ID" value="KAI3541717.1"/>
    <property type="molecule type" value="Genomic_DNA"/>
</dbReference>
<dbReference type="InterPro" id="IPR026891">
    <property type="entry name" value="Fn3-like"/>
</dbReference>
<dbReference type="InterPro" id="IPR013783">
    <property type="entry name" value="Ig-like_fold"/>
</dbReference>
<dbReference type="OrthoDB" id="47059at2759"/>
<dbReference type="Gene3D" id="3.20.20.300">
    <property type="entry name" value="Glycoside hydrolase, family 3, N-terminal domain"/>
    <property type="match status" value="1"/>
</dbReference>